<sequence>MAISYNTNSFLFILVFYSLNLSIIP</sequence>
<proteinExistence type="predicted"/>
<organism evidence="2 3">
    <name type="scientific">Solanum bulbocastanum</name>
    <name type="common">Wild potato</name>
    <dbReference type="NCBI Taxonomy" id="147425"/>
    <lineage>
        <taxon>Eukaryota</taxon>
        <taxon>Viridiplantae</taxon>
        <taxon>Streptophyta</taxon>
        <taxon>Embryophyta</taxon>
        <taxon>Tracheophyta</taxon>
        <taxon>Spermatophyta</taxon>
        <taxon>Magnoliopsida</taxon>
        <taxon>eudicotyledons</taxon>
        <taxon>Gunneridae</taxon>
        <taxon>Pentapetalae</taxon>
        <taxon>asterids</taxon>
        <taxon>lamiids</taxon>
        <taxon>Solanales</taxon>
        <taxon>Solanaceae</taxon>
        <taxon>Solanoideae</taxon>
        <taxon>Solaneae</taxon>
        <taxon>Solanum</taxon>
    </lineage>
</organism>
<reference evidence="2 3" key="1">
    <citation type="submission" date="2024-02" db="EMBL/GenBank/DDBJ databases">
        <title>de novo genome assembly of Solanum bulbocastanum strain 11H21.</title>
        <authorList>
            <person name="Hosaka A.J."/>
        </authorList>
    </citation>
    <scope>NUCLEOTIDE SEQUENCE [LARGE SCALE GENOMIC DNA]</scope>
    <source>
        <tissue evidence="2">Young leaves</tissue>
    </source>
</reference>
<protein>
    <submittedName>
        <fullName evidence="2">Uncharacterized protein</fullName>
    </submittedName>
</protein>
<evidence type="ECO:0000313" key="3">
    <source>
        <dbReference type="Proteomes" id="UP001371456"/>
    </source>
</evidence>
<feature type="transmembrane region" description="Helical" evidence="1">
    <location>
        <begin position="6"/>
        <end position="24"/>
    </location>
</feature>
<keyword evidence="1" id="KW-0472">Membrane</keyword>
<gene>
    <name evidence="2" type="ORF">RDI58_023903</name>
</gene>
<comment type="caution">
    <text evidence="2">The sequence shown here is derived from an EMBL/GenBank/DDBJ whole genome shotgun (WGS) entry which is preliminary data.</text>
</comment>
<dbReference type="Proteomes" id="UP001371456">
    <property type="component" value="Unassembled WGS sequence"/>
</dbReference>
<name>A0AAN8T4T2_SOLBU</name>
<dbReference type="AlphaFoldDB" id="A0AAN8T4T2"/>
<accession>A0AAN8T4T2</accession>
<keyword evidence="3" id="KW-1185">Reference proteome</keyword>
<evidence type="ECO:0000313" key="2">
    <source>
        <dbReference type="EMBL" id="KAK6777186.1"/>
    </source>
</evidence>
<dbReference type="EMBL" id="JBANQN010000010">
    <property type="protein sequence ID" value="KAK6777186.1"/>
    <property type="molecule type" value="Genomic_DNA"/>
</dbReference>
<evidence type="ECO:0000256" key="1">
    <source>
        <dbReference type="SAM" id="Phobius"/>
    </source>
</evidence>
<keyword evidence="1" id="KW-1133">Transmembrane helix</keyword>
<keyword evidence="1" id="KW-0812">Transmembrane</keyword>